<feature type="compositionally biased region" description="Basic and acidic residues" evidence="1">
    <location>
        <begin position="140"/>
        <end position="156"/>
    </location>
</feature>
<organism evidence="2 3">
    <name type="scientific">Mycena venus</name>
    <dbReference type="NCBI Taxonomy" id="2733690"/>
    <lineage>
        <taxon>Eukaryota</taxon>
        <taxon>Fungi</taxon>
        <taxon>Dikarya</taxon>
        <taxon>Basidiomycota</taxon>
        <taxon>Agaricomycotina</taxon>
        <taxon>Agaricomycetes</taxon>
        <taxon>Agaricomycetidae</taxon>
        <taxon>Agaricales</taxon>
        <taxon>Marasmiineae</taxon>
        <taxon>Mycenaceae</taxon>
        <taxon>Mycena</taxon>
    </lineage>
</organism>
<gene>
    <name evidence="2" type="ORF">MVEN_02387200</name>
</gene>
<dbReference type="PANTHER" id="PTHR38846:SF1">
    <property type="entry name" value="C3H1-TYPE DOMAIN-CONTAINING PROTEIN"/>
    <property type="match status" value="1"/>
</dbReference>
<dbReference type="EMBL" id="JACAZI010000031">
    <property type="protein sequence ID" value="KAF7332824.1"/>
    <property type="molecule type" value="Genomic_DNA"/>
</dbReference>
<protein>
    <submittedName>
        <fullName evidence="2">Transcription factor Zn, C2H2</fullName>
    </submittedName>
</protein>
<evidence type="ECO:0000313" key="2">
    <source>
        <dbReference type="EMBL" id="KAF7332824.1"/>
    </source>
</evidence>
<feature type="compositionally biased region" description="Low complexity" evidence="1">
    <location>
        <begin position="128"/>
        <end position="139"/>
    </location>
</feature>
<sequence>MDPRLGQVDSEDEFDCLLRDDSVTEDFLLAVTLLEHQALGLCPPSQPVDEFDLMLSDDLPSDFLMACDEAERVASLPDKLLDGTISSSTNSLPSLPPPSSVPRSTPFANITKSAPNLPKNTVIQGSPISISSDSSSKSSDSSDDHHGDSSDGKEESCSTPTTSPVVVVASWSARKSFAITRSDTSKTASTSVINSIPRATLKRKAPLPSEPQPLKKRKMVKRQNHLEAFFAGYPRFRYDPTAPVSAQYHALCKSYGFLRLKNEYGIKSEPNPAREAAYAGYRRAMALTFADLFGRDVNDLGTLQNFCKVLKIDPVPQTVGLCKVAIRAVHVNLVDLVDWGRRLEATHGADICIVDLVARGQTSGRWFQKFETLEELQEYTITKHKFYPQDVVEGTLLEFLLRHIIH</sequence>
<proteinExistence type="predicted"/>
<feature type="region of interest" description="Disordered" evidence="1">
    <location>
        <begin position="85"/>
        <end position="162"/>
    </location>
</feature>
<dbReference type="AlphaFoldDB" id="A0A8H6X2F7"/>
<dbReference type="OrthoDB" id="6105938at2759"/>
<keyword evidence="3" id="KW-1185">Reference proteome</keyword>
<dbReference type="Proteomes" id="UP000620124">
    <property type="component" value="Unassembled WGS sequence"/>
</dbReference>
<dbReference type="PANTHER" id="PTHR38846">
    <property type="entry name" value="C3H1-TYPE DOMAIN-CONTAINING PROTEIN"/>
    <property type="match status" value="1"/>
</dbReference>
<comment type="caution">
    <text evidence="2">The sequence shown here is derived from an EMBL/GenBank/DDBJ whole genome shotgun (WGS) entry which is preliminary data.</text>
</comment>
<feature type="region of interest" description="Disordered" evidence="1">
    <location>
        <begin position="188"/>
        <end position="213"/>
    </location>
</feature>
<evidence type="ECO:0000256" key="1">
    <source>
        <dbReference type="SAM" id="MobiDB-lite"/>
    </source>
</evidence>
<reference evidence="2" key="1">
    <citation type="submission" date="2020-05" db="EMBL/GenBank/DDBJ databases">
        <title>Mycena genomes resolve the evolution of fungal bioluminescence.</title>
        <authorList>
            <person name="Tsai I.J."/>
        </authorList>
    </citation>
    <scope>NUCLEOTIDE SEQUENCE</scope>
    <source>
        <strain evidence="2">CCC161011</strain>
    </source>
</reference>
<feature type="compositionally biased region" description="Polar residues" evidence="1">
    <location>
        <begin position="107"/>
        <end position="127"/>
    </location>
</feature>
<accession>A0A8H6X2F7</accession>
<evidence type="ECO:0000313" key="3">
    <source>
        <dbReference type="Proteomes" id="UP000620124"/>
    </source>
</evidence>
<name>A0A8H6X2F7_9AGAR</name>